<comment type="similarity">
    <text evidence="4">Belongs to the peptidase S8 family.</text>
</comment>
<keyword evidence="1" id="KW-0645">Protease</keyword>
<accession>A0A371PNX4</accession>
<dbReference type="AlphaFoldDB" id="A0A371PNX4"/>
<dbReference type="InterPro" id="IPR013783">
    <property type="entry name" value="Ig-like_fold"/>
</dbReference>
<dbReference type="InterPro" id="IPR003961">
    <property type="entry name" value="FN3_dom"/>
</dbReference>
<keyword evidence="3" id="KW-0720">Serine protease</keyword>
<dbReference type="GO" id="GO:0004252">
    <property type="term" value="F:serine-type endopeptidase activity"/>
    <property type="evidence" value="ECO:0007669"/>
    <property type="project" value="InterPro"/>
</dbReference>
<reference evidence="7 8" key="1">
    <citation type="submission" date="2018-08" db="EMBL/GenBank/DDBJ databases">
        <title>Paenibacillus sp. M4BSY-1, whole genome shotgun sequence.</title>
        <authorList>
            <person name="Tuo L."/>
        </authorList>
    </citation>
    <scope>NUCLEOTIDE SEQUENCE [LARGE SCALE GENOMIC DNA]</scope>
    <source>
        <strain evidence="7 8">M4BSY-1</strain>
    </source>
</reference>
<keyword evidence="2" id="KW-0378">Hydrolase</keyword>
<evidence type="ECO:0000259" key="6">
    <source>
        <dbReference type="PROSITE" id="PS50853"/>
    </source>
</evidence>
<dbReference type="InterPro" id="IPR000209">
    <property type="entry name" value="Peptidase_S8/S53_dom"/>
</dbReference>
<dbReference type="PROSITE" id="PS51892">
    <property type="entry name" value="SUBTILASE"/>
    <property type="match status" value="1"/>
</dbReference>
<comment type="caution">
    <text evidence="4">Lacks conserved residue(s) required for the propagation of feature annotation.</text>
</comment>
<dbReference type="InterPro" id="IPR023828">
    <property type="entry name" value="Peptidase_S8_Ser-AS"/>
</dbReference>
<dbReference type="InterPro" id="IPR036116">
    <property type="entry name" value="FN3_sf"/>
</dbReference>
<sequence length="688" mass="72466">MNMISRKIMSLMLSVFLILSLTVGFTPVHAVDDQSANIGKAAQQPSGEIVIKFKEEVQLPYQDGAEKALKASRNAAYASVLADLNGLELNRLFTSLNAKSQLSSSSQTSVFHQYFTAAVPKGTDVAALLAKLNKSPLVEAAYEAPTNISDPSLPYAPNSTPVQPNDDPLYPNQTYGQAAPLGIDAPYAWQFEGGDGKGISYVDVEQGWALNHEDLAAHNITALPGILMPTSASHGTAVLGVISAVDNTIGHVGLANKAKPLINSWRRLDGSSNIAEAILTSVPALHRGDVILIEVQSTSSTSNGAYVPMEVFPAEFDAIRYATDQGIVVVEAGANGSVNLDTYQDWNGKYILNKNSPDFKDSGAILVGASSSSVPHERLYFSSYGSRIDSFGFGHNVHTLSATDLSSTTGYTTFFSGTSSASPIVTAAVISLQGIAKAKYGVTFSPHEVRELLRNPAYNTASADPAADQIGHLPNLKNIIDHMPAPAAVSDTEVPSVPTLLTAANVTSSSVELSWSASVDNVGVIGYDIYQDGVKIGVSAGTSYTVTGLAASTAYSFTVKAKDAAGHVSSASTALAVTTNAPPLQGQTFVLTVPANTPVNADIYMYAHGLNNSWSINDPVYKLTKNVNGTYSITLNVPIGTTFHFNFSRGTWGSMETSSGGGYVGPRAHTVTSGTQLTQVTVARWGDL</sequence>
<dbReference type="CDD" id="cd04843">
    <property type="entry name" value="Peptidases_S8_11"/>
    <property type="match status" value="1"/>
</dbReference>
<dbReference type="SUPFAM" id="SSF52743">
    <property type="entry name" value="Subtilisin-like"/>
    <property type="match status" value="1"/>
</dbReference>
<feature type="chain" id="PRO_5017018070" description="Fibronectin type-III domain-containing protein" evidence="5">
    <location>
        <begin position="31"/>
        <end position="688"/>
    </location>
</feature>
<dbReference type="Pfam" id="PF00041">
    <property type="entry name" value="fn3"/>
    <property type="match status" value="1"/>
</dbReference>
<dbReference type="SUPFAM" id="SSF49265">
    <property type="entry name" value="Fibronectin type III"/>
    <property type="match status" value="1"/>
</dbReference>
<feature type="domain" description="Fibronectin type-III" evidence="6">
    <location>
        <begin position="497"/>
        <end position="582"/>
    </location>
</feature>
<feature type="signal peptide" evidence="5">
    <location>
        <begin position="1"/>
        <end position="30"/>
    </location>
</feature>
<protein>
    <recommendedName>
        <fullName evidence="6">Fibronectin type-III domain-containing protein</fullName>
    </recommendedName>
</protein>
<name>A0A371PNX4_9BACL</name>
<evidence type="ECO:0000256" key="4">
    <source>
        <dbReference type="PROSITE-ProRule" id="PRU01240"/>
    </source>
</evidence>
<dbReference type="OrthoDB" id="9798386at2"/>
<keyword evidence="8" id="KW-1185">Reference proteome</keyword>
<dbReference type="CDD" id="cd00063">
    <property type="entry name" value="FN3"/>
    <property type="match status" value="1"/>
</dbReference>
<dbReference type="EMBL" id="QUBQ01000001">
    <property type="protein sequence ID" value="REK77635.1"/>
    <property type="molecule type" value="Genomic_DNA"/>
</dbReference>
<dbReference type="InterPro" id="IPR015500">
    <property type="entry name" value="Peptidase_S8_subtilisin-rel"/>
</dbReference>
<dbReference type="Gene3D" id="3.40.50.200">
    <property type="entry name" value="Peptidase S8/S53 domain"/>
    <property type="match status" value="1"/>
</dbReference>
<keyword evidence="5" id="KW-0732">Signal</keyword>
<dbReference type="InterPro" id="IPR034073">
    <property type="entry name" value="Subtilisin_DY-like_dom"/>
</dbReference>
<dbReference type="PROSITE" id="PS50853">
    <property type="entry name" value="FN3"/>
    <property type="match status" value="1"/>
</dbReference>
<dbReference type="SMART" id="SM00060">
    <property type="entry name" value="FN3"/>
    <property type="match status" value="1"/>
</dbReference>
<dbReference type="PROSITE" id="PS00138">
    <property type="entry name" value="SUBTILASE_SER"/>
    <property type="match status" value="1"/>
</dbReference>
<dbReference type="Pfam" id="PF00082">
    <property type="entry name" value="Peptidase_S8"/>
    <property type="match status" value="1"/>
</dbReference>
<organism evidence="7 8">
    <name type="scientific">Paenibacillus paeoniae</name>
    <dbReference type="NCBI Taxonomy" id="2292705"/>
    <lineage>
        <taxon>Bacteria</taxon>
        <taxon>Bacillati</taxon>
        <taxon>Bacillota</taxon>
        <taxon>Bacilli</taxon>
        <taxon>Bacillales</taxon>
        <taxon>Paenibacillaceae</taxon>
        <taxon>Paenibacillus</taxon>
    </lineage>
</organism>
<gene>
    <name evidence="7" type="ORF">DX130_11760</name>
</gene>
<dbReference type="InterPro" id="IPR036852">
    <property type="entry name" value="Peptidase_S8/S53_dom_sf"/>
</dbReference>
<evidence type="ECO:0000313" key="7">
    <source>
        <dbReference type="EMBL" id="REK77635.1"/>
    </source>
</evidence>
<evidence type="ECO:0000256" key="3">
    <source>
        <dbReference type="ARBA" id="ARBA00022825"/>
    </source>
</evidence>
<evidence type="ECO:0000256" key="2">
    <source>
        <dbReference type="ARBA" id="ARBA00022801"/>
    </source>
</evidence>
<evidence type="ECO:0000313" key="8">
    <source>
        <dbReference type="Proteomes" id="UP000261905"/>
    </source>
</evidence>
<proteinExistence type="inferred from homology"/>
<dbReference type="PRINTS" id="PR00723">
    <property type="entry name" value="SUBTILISIN"/>
</dbReference>
<evidence type="ECO:0000256" key="5">
    <source>
        <dbReference type="SAM" id="SignalP"/>
    </source>
</evidence>
<evidence type="ECO:0000256" key="1">
    <source>
        <dbReference type="ARBA" id="ARBA00022670"/>
    </source>
</evidence>
<dbReference type="Proteomes" id="UP000261905">
    <property type="component" value="Unassembled WGS sequence"/>
</dbReference>
<dbReference type="GO" id="GO:0006508">
    <property type="term" value="P:proteolysis"/>
    <property type="evidence" value="ECO:0007669"/>
    <property type="project" value="UniProtKB-KW"/>
</dbReference>
<dbReference type="Gene3D" id="2.60.40.10">
    <property type="entry name" value="Immunoglobulins"/>
    <property type="match status" value="1"/>
</dbReference>
<comment type="caution">
    <text evidence="7">The sequence shown here is derived from an EMBL/GenBank/DDBJ whole genome shotgun (WGS) entry which is preliminary data.</text>
</comment>